<keyword evidence="3" id="KW-1185">Reference proteome</keyword>
<sequence length="78" mass="8710">MVLSSLFKSKTSEIEEHFSLRNNRHRIEDPSCAKRRRLARLMPRAKATEGTCIMYIASPRPSDASSSTPRSPHASGVP</sequence>
<dbReference type="EMBL" id="JBBPBM010000037">
    <property type="protein sequence ID" value="KAK8528291.1"/>
    <property type="molecule type" value="Genomic_DNA"/>
</dbReference>
<comment type="caution">
    <text evidence="2">The sequence shown here is derived from an EMBL/GenBank/DDBJ whole genome shotgun (WGS) entry which is preliminary data.</text>
</comment>
<protein>
    <submittedName>
        <fullName evidence="2">Uncharacterized protein</fullName>
    </submittedName>
</protein>
<accession>A0ABR2D2I7</accession>
<gene>
    <name evidence="2" type="ORF">V6N12_074822</name>
</gene>
<reference evidence="2 3" key="1">
    <citation type="journal article" date="2024" name="G3 (Bethesda)">
        <title>Genome assembly of Hibiscus sabdariffa L. provides insights into metabolisms of medicinal natural products.</title>
        <authorList>
            <person name="Kim T."/>
        </authorList>
    </citation>
    <scope>NUCLEOTIDE SEQUENCE [LARGE SCALE GENOMIC DNA]</scope>
    <source>
        <strain evidence="2">TK-2024</strain>
        <tissue evidence="2">Old leaves</tissue>
    </source>
</reference>
<dbReference type="Proteomes" id="UP001472677">
    <property type="component" value="Unassembled WGS sequence"/>
</dbReference>
<proteinExistence type="predicted"/>
<name>A0ABR2D2I7_9ROSI</name>
<organism evidence="2 3">
    <name type="scientific">Hibiscus sabdariffa</name>
    <name type="common">roselle</name>
    <dbReference type="NCBI Taxonomy" id="183260"/>
    <lineage>
        <taxon>Eukaryota</taxon>
        <taxon>Viridiplantae</taxon>
        <taxon>Streptophyta</taxon>
        <taxon>Embryophyta</taxon>
        <taxon>Tracheophyta</taxon>
        <taxon>Spermatophyta</taxon>
        <taxon>Magnoliopsida</taxon>
        <taxon>eudicotyledons</taxon>
        <taxon>Gunneridae</taxon>
        <taxon>Pentapetalae</taxon>
        <taxon>rosids</taxon>
        <taxon>malvids</taxon>
        <taxon>Malvales</taxon>
        <taxon>Malvaceae</taxon>
        <taxon>Malvoideae</taxon>
        <taxon>Hibiscus</taxon>
    </lineage>
</organism>
<evidence type="ECO:0000256" key="1">
    <source>
        <dbReference type="SAM" id="MobiDB-lite"/>
    </source>
</evidence>
<evidence type="ECO:0000313" key="2">
    <source>
        <dbReference type="EMBL" id="KAK8528291.1"/>
    </source>
</evidence>
<feature type="region of interest" description="Disordered" evidence="1">
    <location>
        <begin position="58"/>
        <end position="78"/>
    </location>
</feature>
<evidence type="ECO:0000313" key="3">
    <source>
        <dbReference type="Proteomes" id="UP001472677"/>
    </source>
</evidence>